<reference evidence="6 7" key="1">
    <citation type="submission" date="2019-02" db="EMBL/GenBank/DDBJ databases">
        <title>Closed genome of Sporomusa termitida DSM 4440.</title>
        <authorList>
            <person name="Poehlein A."/>
            <person name="Daniel R."/>
        </authorList>
    </citation>
    <scope>NUCLEOTIDE SEQUENCE [LARGE SCALE GENOMIC DNA]</scope>
    <source>
        <strain evidence="6 7">DSM 4440</strain>
    </source>
</reference>
<feature type="domain" description="Radical SAM core" evidence="5">
    <location>
        <begin position="14"/>
        <end position="208"/>
    </location>
</feature>
<keyword evidence="2" id="KW-0479">Metal-binding</keyword>
<dbReference type="KEGG" id="sted:SPTER_06510"/>
<dbReference type="GO" id="GO:0003824">
    <property type="term" value="F:catalytic activity"/>
    <property type="evidence" value="ECO:0007669"/>
    <property type="project" value="InterPro"/>
</dbReference>
<dbReference type="PANTHER" id="PTHR11228">
    <property type="entry name" value="RADICAL SAM DOMAIN PROTEIN"/>
    <property type="match status" value="1"/>
</dbReference>
<evidence type="ECO:0000256" key="3">
    <source>
        <dbReference type="ARBA" id="ARBA00023004"/>
    </source>
</evidence>
<evidence type="ECO:0000256" key="2">
    <source>
        <dbReference type="ARBA" id="ARBA00022723"/>
    </source>
</evidence>
<dbReference type="PROSITE" id="PS51918">
    <property type="entry name" value="RADICAL_SAM"/>
    <property type="match status" value="1"/>
</dbReference>
<gene>
    <name evidence="6" type="ORF">SPTER_06510</name>
</gene>
<dbReference type="SFLD" id="SFLDS00029">
    <property type="entry name" value="Radical_SAM"/>
    <property type="match status" value="1"/>
</dbReference>
<dbReference type="SFLD" id="SFLDG01111">
    <property type="entry name" value="Uncharacterised_Radical_SAM_Su"/>
    <property type="match status" value="1"/>
</dbReference>
<sequence length="208" mass="22985">MASKAMAKAMTITYKLGTALYINITNRCTNRCVFCVRTTAAGVADGLNLWLEREPTVTEVLRDIQQWDTAGLSEFVFCGYGEPLARADATIDICRELKKSYAVPIRVNTNGQANLLYEQDITPLLAGLVDAVSISMNAKNAQEYQAICLSEFGEKAYASMLEFAGKCKQYIPVVVLTVVDIMPPADIRACREIARQVGVDFRVRKLVD</sequence>
<dbReference type="CDD" id="cd01335">
    <property type="entry name" value="Radical_SAM"/>
    <property type="match status" value="1"/>
</dbReference>
<dbReference type="InterPro" id="IPR050377">
    <property type="entry name" value="Radical_SAM_PqqE_MftC-like"/>
</dbReference>
<dbReference type="InterPro" id="IPR023821">
    <property type="entry name" value="rSAM_TatD-assoc"/>
</dbReference>
<dbReference type="AlphaFoldDB" id="A0A517DPZ1"/>
<dbReference type="SUPFAM" id="SSF102114">
    <property type="entry name" value="Radical SAM enzymes"/>
    <property type="match status" value="1"/>
</dbReference>
<accession>A0A517DPZ1</accession>
<evidence type="ECO:0000313" key="6">
    <source>
        <dbReference type="EMBL" id="QDR79377.1"/>
    </source>
</evidence>
<protein>
    <submittedName>
        <fullName evidence="6">Radical SAM enzyme</fullName>
    </submittedName>
</protein>
<dbReference type="NCBIfam" id="TIGR04038">
    <property type="entry name" value="tatD_link_rSAM"/>
    <property type="match status" value="1"/>
</dbReference>
<dbReference type="EMBL" id="CP036259">
    <property type="protein sequence ID" value="QDR79377.1"/>
    <property type="molecule type" value="Genomic_DNA"/>
</dbReference>
<organism evidence="6 7">
    <name type="scientific">Sporomusa termitida</name>
    <dbReference type="NCBI Taxonomy" id="2377"/>
    <lineage>
        <taxon>Bacteria</taxon>
        <taxon>Bacillati</taxon>
        <taxon>Bacillota</taxon>
        <taxon>Negativicutes</taxon>
        <taxon>Selenomonadales</taxon>
        <taxon>Sporomusaceae</taxon>
        <taxon>Sporomusa</taxon>
    </lineage>
</organism>
<dbReference type="Pfam" id="PF04055">
    <property type="entry name" value="Radical_SAM"/>
    <property type="match status" value="1"/>
</dbReference>
<proteinExistence type="predicted"/>
<keyword evidence="3" id="KW-0408">Iron</keyword>
<evidence type="ECO:0000259" key="5">
    <source>
        <dbReference type="PROSITE" id="PS51918"/>
    </source>
</evidence>
<evidence type="ECO:0000256" key="4">
    <source>
        <dbReference type="ARBA" id="ARBA00023014"/>
    </source>
</evidence>
<dbReference type="GO" id="GO:0046872">
    <property type="term" value="F:metal ion binding"/>
    <property type="evidence" value="ECO:0007669"/>
    <property type="project" value="UniProtKB-KW"/>
</dbReference>
<dbReference type="InterPro" id="IPR013785">
    <property type="entry name" value="Aldolase_TIM"/>
</dbReference>
<keyword evidence="4" id="KW-0411">Iron-sulfur</keyword>
<dbReference type="InterPro" id="IPR058240">
    <property type="entry name" value="rSAM_sf"/>
</dbReference>
<dbReference type="Gene3D" id="3.20.20.70">
    <property type="entry name" value="Aldolase class I"/>
    <property type="match status" value="1"/>
</dbReference>
<dbReference type="InterPro" id="IPR007197">
    <property type="entry name" value="rSAM"/>
</dbReference>
<keyword evidence="1" id="KW-0949">S-adenosyl-L-methionine</keyword>
<keyword evidence="7" id="KW-1185">Reference proteome</keyword>
<evidence type="ECO:0000313" key="7">
    <source>
        <dbReference type="Proteomes" id="UP000320776"/>
    </source>
</evidence>
<evidence type="ECO:0000256" key="1">
    <source>
        <dbReference type="ARBA" id="ARBA00022691"/>
    </source>
</evidence>
<dbReference type="PANTHER" id="PTHR11228:SF7">
    <property type="entry name" value="PQQA PEPTIDE CYCLASE"/>
    <property type="match status" value="1"/>
</dbReference>
<dbReference type="Proteomes" id="UP000320776">
    <property type="component" value="Chromosome"/>
</dbReference>
<name>A0A517DPZ1_9FIRM</name>
<dbReference type="GO" id="GO:0051536">
    <property type="term" value="F:iron-sulfur cluster binding"/>
    <property type="evidence" value="ECO:0007669"/>
    <property type="project" value="UniProtKB-KW"/>
</dbReference>